<dbReference type="AlphaFoldDB" id="R8VWP2"/>
<organism evidence="2 3">
    <name type="scientific">Butyricicoccus pullicaecorum 1.2</name>
    <dbReference type="NCBI Taxonomy" id="1203606"/>
    <lineage>
        <taxon>Bacteria</taxon>
        <taxon>Bacillati</taxon>
        <taxon>Bacillota</taxon>
        <taxon>Clostridia</taxon>
        <taxon>Eubacteriales</taxon>
        <taxon>Butyricicoccaceae</taxon>
        <taxon>Butyricicoccus</taxon>
    </lineage>
</organism>
<gene>
    <name evidence="2" type="ORF">HMPREF1526_02803</name>
</gene>
<dbReference type="HOGENOM" id="CLU_2153664_0_0_9"/>
<dbReference type="Proteomes" id="UP000013981">
    <property type="component" value="Unassembled WGS sequence"/>
</dbReference>
<proteinExistence type="predicted"/>
<evidence type="ECO:0000313" key="3">
    <source>
        <dbReference type="Proteomes" id="UP000013981"/>
    </source>
</evidence>
<name>R8VWP2_9FIRM</name>
<reference evidence="2 3" key="1">
    <citation type="submission" date="2013-01" db="EMBL/GenBank/DDBJ databases">
        <title>The Genome Sequence of Butyricicoccus pullicaecorum 1.2.</title>
        <authorList>
            <consortium name="The Broad Institute Genome Sequencing Platform"/>
            <person name="Earl A."/>
            <person name="Ward D."/>
            <person name="Feldgarden M."/>
            <person name="Gevers D."/>
            <person name="Van Immerseel F."/>
            <person name="Eeckhaut V."/>
            <person name="Walker B."/>
            <person name="Young S.K."/>
            <person name="Zeng Q."/>
            <person name="Gargeya S."/>
            <person name="Fitzgerald M."/>
            <person name="Haas B."/>
            <person name="Abouelleil A."/>
            <person name="Alvarado L."/>
            <person name="Arachchi H.M."/>
            <person name="Berlin A.M."/>
            <person name="Chapman S.B."/>
            <person name="Dewar J."/>
            <person name="Goldberg J."/>
            <person name="Griggs A."/>
            <person name="Gujja S."/>
            <person name="Hansen M."/>
            <person name="Howarth C."/>
            <person name="Imamovic A."/>
            <person name="Larimer J."/>
            <person name="McCowan C."/>
            <person name="Murphy C."/>
            <person name="Neiman D."/>
            <person name="Pearson M."/>
            <person name="Priest M."/>
            <person name="Roberts A."/>
            <person name="Saif S."/>
            <person name="Shea T."/>
            <person name="Sisk P."/>
            <person name="Sykes S."/>
            <person name="Wortman J."/>
            <person name="Nusbaum C."/>
            <person name="Birren B."/>
        </authorList>
    </citation>
    <scope>NUCLEOTIDE SEQUENCE [LARGE SCALE GENOMIC DNA]</scope>
    <source>
        <strain evidence="2 3">1.2</strain>
    </source>
</reference>
<evidence type="ECO:0000256" key="1">
    <source>
        <dbReference type="SAM" id="MobiDB-lite"/>
    </source>
</evidence>
<keyword evidence="3" id="KW-1185">Reference proteome</keyword>
<sequence>MSPDRIAETGEISYLNLALRESSKYPKKSTACQKRCFSHVQGSTAPPIEVWIKPFQRFAGSQGSALSRIPQDAESPLETRGSARVSTNSRFKRRPQAARLFCAQSALMKNA</sequence>
<evidence type="ECO:0000313" key="2">
    <source>
        <dbReference type="EMBL" id="EOQ35342.1"/>
    </source>
</evidence>
<dbReference type="RefSeq" id="WP_016148896.1">
    <property type="nucleotide sequence ID" value="NZ_KB976105.1"/>
</dbReference>
<feature type="region of interest" description="Disordered" evidence="1">
    <location>
        <begin position="63"/>
        <end position="91"/>
    </location>
</feature>
<dbReference type="EMBL" id="AQOB01000015">
    <property type="protein sequence ID" value="EOQ35342.1"/>
    <property type="molecule type" value="Genomic_DNA"/>
</dbReference>
<comment type="caution">
    <text evidence="2">The sequence shown here is derived from an EMBL/GenBank/DDBJ whole genome shotgun (WGS) entry which is preliminary data.</text>
</comment>
<accession>R8VWP2</accession>
<protein>
    <submittedName>
        <fullName evidence="2">Uncharacterized protein</fullName>
    </submittedName>
</protein>